<keyword evidence="1" id="KW-0732">Signal</keyword>
<gene>
    <name evidence="2" type="ORF">GCM10022226_50500</name>
</gene>
<organism evidence="2 3">
    <name type="scientific">Sphaerisporangium flaviroseum</name>
    <dbReference type="NCBI Taxonomy" id="509199"/>
    <lineage>
        <taxon>Bacteria</taxon>
        <taxon>Bacillati</taxon>
        <taxon>Actinomycetota</taxon>
        <taxon>Actinomycetes</taxon>
        <taxon>Streptosporangiales</taxon>
        <taxon>Streptosporangiaceae</taxon>
        <taxon>Sphaerisporangium</taxon>
    </lineage>
</organism>
<proteinExistence type="predicted"/>
<evidence type="ECO:0000313" key="3">
    <source>
        <dbReference type="Proteomes" id="UP001500888"/>
    </source>
</evidence>
<dbReference type="EMBL" id="BAAAZR010000019">
    <property type="protein sequence ID" value="GAA3823819.1"/>
    <property type="molecule type" value="Genomic_DNA"/>
</dbReference>
<comment type="caution">
    <text evidence="2">The sequence shown here is derived from an EMBL/GenBank/DDBJ whole genome shotgun (WGS) entry which is preliminary data.</text>
</comment>
<keyword evidence="3" id="KW-1185">Reference proteome</keyword>
<name>A0ABP7IQ72_9ACTN</name>
<evidence type="ECO:0000256" key="1">
    <source>
        <dbReference type="SAM" id="SignalP"/>
    </source>
</evidence>
<evidence type="ECO:0000313" key="2">
    <source>
        <dbReference type="EMBL" id="GAA3823819.1"/>
    </source>
</evidence>
<accession>A0ABP7IQ72</accession>
<feature type="signal peptide" evidence="1">
    <location>
        <begin position="1"/>
        <end position="27"/>
    </location>
</feature>
<feature type="chain" id="PRO_5046651846" evidence="1">
    <location>
        <begin position="28"/>
        <end position="250"/>
    </location>
</feature>
<reference evidence="3" key="1">
    <citation type="journal article" date="2019" name="Int. J. Syst. Evol. Microbiol.">
        <title>The Global Catalogue of Microorganisms (GCM) 10K type strain sequencing project: providing services to taxonomists for standard genome sequencing and annotation.</title>
        <authorList>
            <consortium name="The Broad Institute Genomics Platform"/>
            <consortium name="The Broad Institute Genome Sequencing Center for Infectious Disease"/>
            <person name="Wu L."/>
            <person name="Ma J."/>
        </authorList>
    </citation>
    <scope>NUCLEOTIDE SEQUENCE [LARGE SCALE GENOMIC DNA]</scope>
    <source>
        <strain evidence="3">JCM 16908</strain>
    </source>
</reference>
<protein>
    <submittedName>
        <fullName evidence="2">Uncharacterized protein</fullName>
    </submittedName>
</protein>
<dbReference type="RefSeq" id="WP_344944989.1">
    <property type="nucleotide sequence ID" value="NZ_BAAAZR010000019.1"/>
</dbReference>
<dbReference type="Proteomes" id="UP001500888">
    <property type="component" value="Unassembled WGS sequence"/>
</dbReference>
<sequence length="250" mass="26062">MRVLARRLGAGVAAVALLGGLAAPAHAAAYDYHPSDSDWSDCPRLPSNAQADTWSCIFIITVGGTMKLGKIEQEISKPLRITVAQGKLADGGSAAAFGSVKGDRMKVPGGLIGAPFEVPKLTDVYVETQGTGKVDAGPIFPTNVGIKIRMIHSLLGKKCYIGGDANPILLNPEITSLELTSIDGVAVFKATAKDSTFAVPKAAGCGLNWGLINTAVNTRAGLPSPSGNNTAEFQWFIRGKSYTELPDLAP</sequence>